<dbReference type="GO" id="GO:0022857">
    <property type="term" value="F:transmembrane transporter activity"/>
    <property type="evidence" value="ECO:0007669"/>
    <property type="project" value="InterPro"/>
</dbReference>
<dbReference type="InterPro" id="IPR036259">
    <property type="entry name" value="MFS_trans_sf"/>
</dbReference>
<evidence type="ECO:0000256" key="1">
    <source>
        <dbReference type="ARBA" id="ARBA00022692"/>
    </source>
</evidence>
<name>A0A4U1ZBW5_9VIBR</name>
<feature type="transmembrane region" description="Helical" evidence="4">
    <location>
        <begin position="77"/>
        <end position="95"/>
    </location>
</feature>
<feature type="transmembrane region" description="Helical" evidence="4">
    <location>
        <begin position="359"/>
        <end position="378"/>
    </location>
</feature>
<sequence length="393" mass="43862">MFNRTASWKTPQNFLLLISIIVPIAFSSWMVLLNNFVIEKANFDGADIGLLQSVREIPGFLAFTVVFVLAFIREQRFMLVSLAMLTVGTAITGLFPSLAGLLMTTILMSTGFHYFETLKQSLSLQWLSKEEAPEMLGKMISVGALASLLTYGSIWVMLELLNFRFSWVYGITGGIGFILVLVMTFGFPEFQTKTPQNKKLVLRKRYWLYYALTFMSGARRQIFTVFAGFLMVEKFGYSAADVTLLFLVNYLFNFLFAKRIGKFIGVVGERKALIFEYVGLIGVFVGYGLVQSAEWAAALYVVDHLFFALALAIKTYFQKIADPADMASTAGVSFTINHIAAVVIPVVFGVIWLSSPATVFYIGAVMAAMSLALSLNIPKKPEEGNEVRVFSWR</sequence>
<dbReference type="Gene3D" id="1.20.1250.20">
    <property type="entry name" value="MFS general substrate transporter like domains"/>
    <property type="match status" value="2"/>
</dbReference>
<feature type="transmembrane region" description="Helical" evidence="4">
    <location>
        <begin position="53"/>
        <end position="72"/>
    </location>
</feature>
<dbReference type="Proteomes" id="UP000307574">
    <property type="component" value="Unassembled WGS sequence"/>
</dbReference>
<feature type="transmembrane region" description="Helical" evidence="4">
    <location>
        <begin position="296"/>
        <end position="317"/>
    </location>
</feature>
<evidence type="ECO:0000313" key="6">
    <source>
        <dbReference type="Proteomes" id="UP000307574"/>
    </source>
</evidence>
<dbReference type="RefSeq" id="WP_136980268.1">
    <property type="nucleotide sequence ID" value="NZ_SYUV01000033.1"/>
</dbReference>
<feature type="transmembrane region" description="Helical" evidence="4">
    <location>
        <begin position="329"/>
        <end position="353"/>
    </location>
</feature>
<keyword evidence="3 4" id="KW-0472">Membrane</keyword>
<evidence type="ECO:0000256" key="3">
    <source>
        <dbReference type="ARBA" id="ARBA00023136"/>
    </source>
</evidence>
<dbReference type="InterPro" id="IPR011701">
    <property type="entry name" value="MFS"/>
</dbReference>
<dbReference type="EMBL" id="SYUV01000033">
    <property type="protein sequence ID" value="TKF31810.1"/>
    <property type="molecule type" value="Genomic_DNA"/>
</dbReference>
<accession>A0A4U1ZBW5</accession>
<feature type="transmembrane region" description="Helical" evidence="4">
    <location>
        <begin position="12"/>
        <end position="33"/>
    </location>
</feature>
<proteinExistence type="predicted"/>
<feature type="transmembrane region" description="Helical" evidence="4">
    <location>
        <begin position="273"/>
        <end position="290"/>
    </location>
</feature>
<organism evidence="5 6">
    <name type="scientific">Vibrio kanaloae</name>
    <dbReference type="NCBI Taxonomy" id="170673"/>
    <lineage>
        <taxon>Bacteria</taxon>
        <taxon>Pseudomonadati</taxon>
        <taxon>Pseudomonadota</taxon>
        <taxon>Gammaproteobacteria</taxon>
        <taxon>Vibrionales</taxon>
        <taxon>Vibrionaceae</taxon>
        <taxon>Vibrio</taxon>
    </lineage>
</organism>
<dbReference type="Pfam" id="PF07690">
    <property type="entry name" value="MFS_1"/>
    <property type="match status" value="1"/>
</dbReference>
<dbReference type="SUPFAM" id="SSF103473">
    <property type="entry name" value="MFS general substrate transporter"/>
    <property type="match status" value="1"/>
</dbReference>
<evidence type="ECO:0000313" key="5">
    <source>
        <dbReference type="EMBL" id="TKF31810.1"/>
    </source>
</evidence>
<evidence type="ECO:0000256" key="4">
    <source>
        <dbReference type="SAM" id="Phobius"/>
    </source>
</evidence>
<comment type="caution">
    <text evidence="5">The sequence shown here is derived from an EMBL/GenBank/DDBJ whole genome shotgun (WGS) entry which is preliminary data.</text>
</comment>
<feature type="transmembrane region" description="Helical" evidence="4">
    <location>
        <begin position="167"/>
        <end position="187"/>
    </location>
</feature>
<dbReference type="AlphaFoldDB" id="A0A4U1ZBW5"/>
<feature type="transmembrane region" description="Helical" evidence="4">
    <location>
        <begin position="139"/>
        <end position="161"/>
    </location>
</feature>
<evidence type="ECO:0000256" key="2">
    <source>
        <dbReference type="ARBA" id="ARBA00022989"/>
    </source>
</evidence>
<reference evidence="5 6" key="1">
    <citation type="submission" date="2019-04" db="EMBL/GenBank/DDBJ databases">
        <title>A reverse ecology approach based on a biological definition of microbial populations.</title>
        <authorList>
            <person name="Arevalo P."/>
            <person name="Vaninsberghe D."/>
            <person name="Elsherbini J."/>
            <person name="Gore J."/>
            <person name="Polz M."/>
        </authorList>
    </citation>
    <scope>NUCLEOTIDE SEQUENCE [LARGE SCALE GENOMIC DNA]</scope>
    <source>
        <strain evidence="5 6">10N.261.46.F4</strain>
    </source>
</reference>
<gene>
    <name evidence="5" type="ORF">FCV50_10565</name>
</gene>
<keyword evidence="1 4" id="KW-0812">Transmembrane</keyword>
<protein>
    <submittedName>
        <fullName evidence="5">MFS transporter</fullName>
    </submittedName>
</protein>
<keyword evidence="2 4" id="KW-1133">Transmembrane helix</keyword>
<feature type="transmembrane region" description="Helical" evidence="4">
    <location>
        <begin position="235"/>
        <end position="252"/>
    </location>
</feature>